<dbReference type="Proteomes" id="UP000076088">
    <property type="component" value="Chromosome"/>
</dbReference>
<accession>A0AAC9FEX5</accession>
<evidence type="ECO:0000313" key="3">
    <source>
        <dbReference type="Proteomes" id="UP000076088"/>
    </source>
</evidence>
<reference evidence="3" key="1">
    <citation type="submission" date="2015-11" db="EMBL/GenBank/DDBJ databases">
        <title>Complete genome sequence of a polyethylene-glycol degrader Sphingopyxis macrogoltabida 203N (NBRC 111659).</title>
        <authorList>
            <person name="Yoshiyuki O."/>
            <person name="Shouta N."/>
            <person name="Nagata Y."/>
            <person name="Numata M."/>
            <person name="Tsuchikane K."/>
            <person name="Hosoyama A."/>
            <person name="Yamazoe A."/>
            <person name="Tsuda M."/>
            <person name="Fujita N."/>
            <person name="Kawai F."/>
        </authorList>
    </citation>
    <scope>NUCLEOTIDE SEQUENCE [LARGE SCALE GENOMIC DNA]</scope>
    <source>
        <strain evidence="3">203N</strain>
    </source>
</reference>
<keyword evidence="2" id="KW-0378">Hydrolase</keyword>
<keyword evidence="3" id="KW-1185">Reference proteome</keyword>
<feature type="region of interest" description="Disordered" evidence="1">
    <location>
        <begin position="93"/>
        <end position="114"/>
    </location>
</feature>
<dbReference type="AlphaFoldDB" id="A0AAC9FEX5"/>
<keyword evidence="2" id="KW-0645">Protease</keyword>
<protein>
    <submittedName>
        <fullName evidence="2">Ovarian tumor protease</fullName>
    </submittedName>
</protein>
<name>A0AAC9FEX5_SPHMC</name>
<dbReference type="GO" id="GO:0008233">
    <property type="term" value="F:peptidase activity"/>
    <property type="evidence" value="ECO:0007669"/>
    <property type="project" value="UniProtKB-KW"/>
</dbReference>
<reference evidence="2 3" key="2">
    <citation type="journal article" date="2016" name="Genome Announc.">
        <title>Complete Genome Sequence of Sphingopyxis macrogoltabida Strain 203N (NBRC 111659), a Polyethylene Glycol Degrader.</title>
        <authorList>
            <person name="Ohtsubo Y."/>
            <person name="Nonoyama S."/>
            <person name="Nagata Y."/>
            <person name="Numata M."/>
            <person name="Tsuchikane K."/>
            <person name="Hosoyama A."/>
            <person name="Yamazoe A."/>
            <person name="Tsuda M."/>
            <person name="Fujita N."/>
            <person name="Kawai F."/>
        </authorList>
    </citation>
    <scope>NUCLEOTIDE SEQUENCE [LARGE SCALE GENOMIC DNA]</scope>
    <source>
        <strain evidence="2 3">203N</strain>
    </source>
</reference>
<sequence>MRTSAEGLCQALACEMFPAFKSWFDSHPELRPFNGPFPDIATTRLTTIPMHYKRPSKLAPFGFTAEIPAEITDNYPEIRLSCTGEMGGTSGNHLSEIMFNGESRTPNSNENWTF</sequence>
<proteinExistence type="predicted"/>
<organism evidence="2 3">
    <name type="scientific">Sphingopyxis macrogoltabida</name>
    <name type="common">Sphingomonas macrogoltabidus</name>
    <dbReference type="NCBI Taxonomy" id="33050"/>
    <lineage>
        <taxon>Bacteria</taxon>
        <taxon>Pseudomonadati</taxon>
        <taxon>Pseudomonadota</taxon>
        <taxon>Alphaproteobacteria</taxon>
        <taxon>Sphingomonadales</taxon>
        <taxon>Sphingomonadaceae</taxon>
        <taxon>Sphingopyxis</taxon>
    </lineage>
</organism>
<feature type="compositionally biased region" description="Polar residues" evidence="1">
    <location>
        <begin position="102"/>
        <end position="114"/>
    </location>
</feature>
<gene>
    <name evidence="2" type="ORF">ATM17_01355</name>
</gene>
<evidence type="ECO:0000256" key="1">
    <source>
        <dbReference type="SAM" id="MobiDB-lite"/>
    </source>
</evidence>
<evidence type="ECO:0000313" key="2">
    <source>
        <dbReference type="EMBL" id="AMU87693.1"/>
    </source>
</evidence>
<dbReference type="GO" id="GO:0006508">
    <property type="term" value="P:proteolysis"/>
    <property type="evidence" value="ECO:0007669"/>
    <property type="project" value="UniProtKB-KW"/>
</dbReference>
<dbReference type="EMBL" id="CP013344">
    <property type="protein sequence ID" value="AMU87693.1"/>
    <property type="molecule type" value="Genomic_DNA"/>
</dbReference>